<proteinExistence type="predicted"/>
<evidence type="ECO:0000313" key="1">
    <source>
        <dbReference type="EMBL" id="KAK4267620.1"/>
    </source>
</evidence>
<dbReference type="Proteomes" id="UP001293593">
    <property type="component" value="Unassembled WGS sequence"/>
</dbReference>
<keyword evidence="2" id="KW-1185">Reference proteome</keyword>
<reference evidence="1" key="1">
    <citation type="submission" date="2023-10" db="EMBL/GenBank/DDBJ databases">
        <title>Chromosome-level genome of the transformable northern wattle, Acacia crassicarpa.</title>
        <authorList>
            <person name="Massaro I."/>
            <person name="Sinha N.R."/>
            <person name="Poethig S."/>
            <person name="Leichty A.R."/>
        </authorList>
    </citation>
    <scope>NUCLEOTIDE SEQUENCE</scope>
    <source>
        <strain evidence="1">Acra3RX</strain>
        <tissue evidence="1">Leaf</tissue>
    </source>
</reference>
<gene>
    <name evidence="1" type="ORF">QN277_024374</name>
</gene>
<name>A0AAE1K9G0_9FABA</name>
<evidence type="ECO:0000313" key="2">
    <source>
        <dbReference type="Proteomes" id="UP001293593"/>
    </source>
</evidence>
<dbReference type="AlphaFoldDB" id="A0AAE1K9G0"/>
<organism evidence="1 2">
    <name type="scientific">Acacia crassicarpa</name>
    <name type="common">northern wattle</name>
    <dbReference type="NCBI Taxonomy" id="499986"/>
    <lineage>
        <taxon>Eukaryota</taxon>
        <taxon>Viridiplantae</taxon>
        <taxon>Streptophyta</taxon>
        <taxon>Embryophyta</taxon>
        <taxon>Tracheophyta</taxon>
        <taxon>Spermatophyta</taxon>
        <taxon>Magnoliopsida</taxon>
        <taxon>eudicotyledons</taxon>
        <taxon>Gunneridae</taxon>
        <taxon>Pentapetalae</taxon>
        <taxon>rosids</taxon>
        <taxon>fabids</taxon>
        <taxon>Fabales</taxon>
        <taxon>Fabaceae</taxon>
        <taxon>Caesalpinioideae</taxon>
        <taxon>mimosoid clade</taxon>
        <taxon>Acacieae</taxon>
        <taxon>Acacia</taxon>
    </lineage>
</organism>
<accession>A0AAE1K9G0</accession>
<dbReference type="EMBL" id="JAWXYG010000007">
    <property type="protein sequence ID" value="KAK4267620.1"/>
    <property type="molecule type" value="Genomic_DNA"/>
</dbReference>
<protein>
    <submittedName>
        <fullName evidence="1">Uncharacterized protein</fullName>
    </submittedName>
</protein>
<comment type="caution">
    <text evidence="1">The sequence shown here is derived from an EMBL/GenBank/DDBJ whole genome shotgun (WGS) entry which is preliminary data.</text>
</comment>
<sequence length="92" mass="10376">MDESGNPFYCCFRGCPAFWALESYSQVEDKDDVVVALLWVNMKRLSDGDILFSSHCDLSRAHFNYNHPAVAEFRLKLAIATAREVGDSPKSD</sequence>